<reference evidence="2 3" key="1">
    <citation type="submission" date="2017-06" db="EMBL/GenBank/DDBJ databases">
        <authorList>
            <person name="Kim H.J."/>
            <person name="Triplett B.A."/>
        </authorList>
    </citation>
    <scope>NUCLEOTIDE SEQUENCE [LARGE SCALE GENOMIC DNA]</scope>
    <source>
        <strain evidence="2 3">CGMCC 4.1858</strain>
    </source>
</reference>
<protein>
    <submittedName>
        <fullName evidence="2">Uncharacterized protein</fullName>
    </submittedName>
</protein>
<dbReference type="AlphaFoldDB" id="A0A239LVI6"/>
<evidence type="ECO:0000313" key="2">
    <source>
        <dbReference type="EMBL" id="SNT33888.1"/>
    </source>
</evidence>
<dbReference type="SUPFAM" id="SSF51905">
    <property type="entry name" value="FAD/NAD(P)-binding domain"/>
    <property type="match status" value="1"/>
</dbReference>
<feature type="region of interest" description="Disordered" evidence="1">
    <location>
        <begin position="240"/>
        <end position="316"/>
    </location>
</feature>
<dbReference type="Proteomes" id="UP000198280">
    <property type="component" value="Unassembled WGS sequence"/>
</dbReference>
<evidence type="ECO:0000313" key="3">
    <source>
        <dbReference type="Proteomes" id="UP000198280"/>
    </source>
</evidence>
<evidence type="ECO:0000256" key="1">
    <source>
        <dbReference type="SAM" id="MobiDB-lite"/>
    </source>
</evidence>
<gene>
    <name evidence="2" type="ORF">SAMN05216252_12179</name>
</gene>
<keyword evidence="3" id="KW-1185">Reference proteome</keyword>
<dbReference type="InterPro" id="IPR036188">
    <property type="entry name" value="FAD/NAD-bd_sf"/>
</dbReference>
<proteinExistence type="predicted"/>
<feature type="region of interest" description="Disordered" evidence="1">
    <location>
        <begin position="59"/>
        <end position="82"/>
    </location>
</feature>
<accession>A0A239LVI6</accession>
<dbReference type="EMBL" id="FZOF01000021">
    <property type="protein sequence ID" value="SNT33888.1"/>
    <property type="molecule type" value="Genomic_DNA"/>
</dbReference>
<feature type="compositionally biased region" description="Basic residues" evidence="1">
    <location>
        <begin position="270"/>
        <end position="291"/>
    </location>
</feature>
<organism evidence="2 3">
    <name type="scientific">Actinacidiphila glaucinigra</name>
    <dbReference type="NCBI Taxonomy" id="235986"/>
    <lineage>
        <taxon>Bacteria</taxon>
        <taxon>Bacillati</taxon>
        <taxon>Actinomycetota</taxon>
        <taxon>Actinomycetes</taxon>
        <taxon>Kitasatosporales</taxon>
        <taxon>Streptomycetaceae</taxon>
        <taxon>Actinacidiphila</taxon>
    </lineage>
</organism>
<name>A0A239LVI6_9ACTN</name>
<sequence length="457" mass="49336">MQALGQCDRLVDLLGHHPFVVSAAKRLPLDQFPADPEAPQSPVGLLRWTAASHEEFGELAGSHSADGRRQQQAGRPHARDQRAHVQLAYRCGPGDGSLAIGPRHGGRVTAERGLDTYRGHGPLQVLAQEVHPGQREASDPGVPGHGGEVDRQQWISGGEGAQLSNNKVREIGKLCRRAEHAASGGAFRARETALAADPIPASQRSLPFRHYTPDPSTAGRRRVCSSVAYRTALTPVAVAGLGEGQSPTSRQAPMPQHPARRVSTSLGRTSWHRRQPVRPRKRRKPKARVALRKSPAAPPVPRSRCPFRSAPGGMHHDPARRRIIVAGAGPAGMACARAVALVRPAVEVLLAEAGRPYRRRPCFGVRRLSSGRDPLVARRTARNPRWLVLGICAIVVAGTLVRPDCAVSFGYVTIGGKVMGSDGKATTVKELRAKAYQDAYDSGACEKPHSRWHDWVN</sequence>